<evidence type="ECO:0000259" key="2">
    <source>
        <dbReference type="Pfam" id="PF25055"/>
    </source>
</evidence>
<dbReference type="SMART" id="SM00185">
    <property type="entry name" value="ARM"/>
    <property type="match status" value="1"/>
</dbReference>
<dbReference type="InterPro" id="IPR016024">
    <property type="entry name" value="ARM-type_fold"/>
</dbReference>
<name>A0AAV5L4R7_9ROSI</name>
<reference evidence="3 4" key="1">
    <citation type="journal article" date="2021" name="Commun. Biol.">
        <title>The genome of Shorea leprosula (Dipterocarpaceae) highlights the ecological relevance of drought in aseasonal tropical rainforests.</title>
        <authorList>
            <person name="Ng K.K.S."/>
            <person name="Kobayashi M.J."/>
            <person name="Fawcett J.A."/>
            <person name="Hatakeyama M."/>
            <person name="Paape T."/>
            <person name="Ng C.H."/>
            <person name="Ang C.C."/>
            <person name="Tnah L.H."/>
            <person name="Lee C.T."/>
            <person name="Nishiyama T."/>
            <person name="Sese J."/>
            <person name="O'Brien M.J."/>
            <person name="Copetti D."/>
            <person name="Mohd Noor M.I."/>
            <person name="Ong R.C."/>
            <person name="Putra M."/>
            <person name="Sireger I.Z."/>
            <person name="Indrioko S."/>
            <person name="Kosugi Y."/>
            <person name="Izuno A."/>
            <person name="Isagi Y."/>
            <person name="Lee S.L."/>
            <person name="Shimizu K.K."/>
        </authorList>
    </citation>
    <scope>NUCLEOTIDE SEQUENCE [LARGE SCALE GENOMIC DNA]</scope>
    <source>
        <strain evidence="3">214</strain>
    </source>
</reference>
<dbReference type="Gene3D" id="1.25.10.10">
    <property type="entry name" value="Leucine-rich Repeat Variant"/>
    <property type="match status" value="2"/>
</dbReference>
<protein>
    <recommendedName>
        <fullName evidence="2">DUF7792 domain-containing protein</fullName>
    </recommendedName>
</protein>
<dbReference type="InterPro" id="IPR056694">
    <property type="entry name" value="DUF7792"/>
</dbReference>
<dbReference type="SUPFAM" id="SSF48371">
    <property type="entry name" value="ARM repeat"/>
    <property type="match status" value="1"/>
</dbReference>
<keyword evidence="1" id="KW-0677">Repeat</keyword>
<organism evidence="3 4">
    <name type="scientific">Rubroshorea leprosula</name>
    <dbReference type="NCBI Taxonomy" id="152421"/>
    <lineage>
        <taxon>Eukaryota</taxon>
        <taxon>Viridiplantae</taxon>
        <taxon>Streptophyta</taxon>
        <taxon>Embryophyta</taxon>
        <taxon>Tracheophyta</taxon>
        <taxon>Spermatophyta</taxon>
        <taxon>Magnoliopsida</taxon>
        <taxon>eudicotyledons</taxon>
        <taxon>Gunneridae</taxon>
        <taxon>Pentapetalae</taxon>
        <taxon>rosids</taxon>
        <taxon>malvids</taxon>
        <taxon>Malvales</taxon>
        <taxon>Dipterocarpaceae</taxon>
        <taxon>Rubroshorea</taxon>
    </lineage>
</organism>
<evidence type="ECO:0000313" key="4">
    <source>
        <dbReference type="Proteomes" id="UP001054252"/>
    </source>
</evidence>
<dbReference type="EMBL" id="BPVZ01000094">
    <property type="protein sequence ID" value="GKV32228.1"/>
    <property type="molecule type" value="Genomic_DNA"/>
</dbReference>
<accession>A0AAV5L4R7</accession>
<dbReference type="InterPro" id="IPR000225">
    <property type="entry name" value="Armadillo"/>
</dbReference>
<keyword evidence="4" id="KW-1185">Reference proteome</keyword>
<dbReference type="Pfam" id="PF00514">
    <property type="entry name" value="Arm"/>
    <property type="match status" value="1"/>
</dbReference>
<dbReference type="AlphaFoldDB" id="A0AAV5L4R7"/>
<feature type="domain" description="DUF7792" evidence="2">
    <location>
        <begin position="7"/>
        <end position="76"/>
    </location>
</feature>
<dbReference type="PANTHER" id="PTHR46168">
    <property type="entry name" value="ARMADILLO REPEAT ONLY 4"/>
    <property type="match status" value="1"/>
</dbReference>
<dbReference type="InterPro" id="IPR011989">
    <property type="entry name" value="ARM-like"/>
</dbReference>
<gene>
    <name evidence="3" type="ORF">SLEP1_g40845</name>
</gene>
<dbReference type="Proteomes" id="UP001054252">
    <property type="component" value="Unassembled WGS sequence"/>
</dbReference>
<evidence type="ECO:0000256" key="1">
    <source>
        <dbReference type="ARBA" id="ARBA00022737"/>
    </source>
</evidence>
<proteinExistence type="predicted"/>
<dbReference type="PANTHER" id="PTHR46168:SF1">
    <property type="entry name" value="ARMADILLO REPEAT ONLY 4"/>
    <property type="match status" value="1"/>
</dbReference>
<dbReference type="Pfam" id="PF25055">
    <property type="entry name" value="DUF7792"/>
    <property type="match status" value="1"/>
</dbReference>
<sequence length="333" mass="37109">MIWSAASPPLYDRPIVRIVTEVSKNLERALTLVRKCKRCTLFRRFVTGKHATDFPRIFALLESSIADMNWLLSLFDPNIGCASREPDLSVPPIAIKDPVISWVWAFIATVEMSLLKNRIEAAHNLALLAQANEKNKRIIIKEGGVPPLLNLLKENWTEAQIVAANALYILSDDQERGSDPGGESGCEISGEVPPGAAGFRRGACGCSKTNSPDVRAVIDELLRVIKESEGPELRIPAIRSIGSLARIFPAREIRVIESLVAQIRSKHRKVAEEAVIALQKFVCEDHFLRSEHSKSIIKLNGVAALKRLIGRESPQAMVLLCYLYDSRPLQRYW</sequence>
<comment type="caution">
    <text evidence="3">The sequence shown here is derived from an EMBL/GenBank/DDBJ whole genome shotgun (WGS) entry which is preliminary data.</text>
</comment>
<evidence type="ECO:0000313" key="3">
    <source>
        <dbReference type="EMBL" id="GKV32228.1"/>
    </source>
</evidence>